<reference evidence="1" key="1">
    <citation type="submission" date="2022-04" db="EMBL/GenBank/DDBJ databases">
        <title>Chromosome-scale genome assembly of Holotrichia oblita Faldermann.</title>
        <authorList>
            <person name="Rongchong L."/>
        </authorList>
    </citation>
    <scope>NUCLEOTIDE SEQUENCE</scope>
    <source>
        <strain evidence="1">81SQS9</strain>
    </source>
</reference>
<evidence type="ECO:0000313" key="2">
    <source>
        <dbReference type="Proteomes" id="UP001056778"/>
    </source>
</evidence>
<gene>
    <name evidence="1" type="ORF">MML48_2g00018847</name>
</gene>
<sequence>MLEEDTIVPSEQFLDEVGKFSGTKFINYLESEGSKVLYDNTKRQRDQLPPYYDEIKFKRAQNIFVDYAPNLLVLKLAGLITLLNEETSLRIIMMTKNSSTPETACTRYRDTVKHVMTWYTSDFKRTQRKLWQSIHRVKMMHHSANSQARKIPDMPRITQLELAGTIFGFIGFAIIRPECFGLTALTDEDYDSLVHFWRVIGHLLGVEDRFNICRDSLSETKAIFHALADIIIRPHMLGRHENTLHMQLAAIRGISMFTAPLHSKVFLNFTYDLVCWDNPLTQIFILT</sequence>
<evidence type="ECO:0000313" key="1">
    <source>
        <dbReference type="EMBL" id="KAI4468976.1"/>
    </source>
</evidence>
<dbReference type="Proteomes" id="UP001056778">
    <property type="component" value="Chromosome 2"/>
</dbReference>
<name>A0ACB9TQ94_HOLOL</name>
<proteinExistence type="predicted"/>
<keyword evidence="2" id="KW-1185">Reference proteome</keyword>
<protein>
    <submittedName>
        <fullName evidence="1">ER-bound oxygenase</fullName>
    </submittedName>
</protein>
<organism evidence="1 2">
    <name type="scientific">Holotrichia oblita</name>
    <name type="common">Chafer beetle</name>
    <dbReference type="NCBI Taxonomy" id="644536"/>
    <lineage>
        <taxon>Eukaryota</taxon>
        <taxon>Metazoa</taxon>
        <taxon>Ecdysozoa</taxon>
        <taxon>Arthropoda</taxon>
        <taxon>Hexapoda</taxon>
        <taxon>Insecta</taxon>
        <taxon>Pterygota</taxon>
        <taxon>Neoptera</taxon>
        <taxon>Endopterygota</taxon>
        <taxon>Coleoptera</taxon>
        <taxon>Polyphaga</taxon>
        <taxon>Scarabaeiformia</taxon>
        <taxon>Scarabaeidae</taxon>
        <taxon>Melolonthinae</taxon>
        <taxon>Holotrichia</taxon>
    </lineage>
</organism>
<accession>A0ACB9TQ94</accession>
<dbReference type="EMBL" id="CM043016">
    <property type="protein sequence ID" value="KAI4468976.1"/>
    <property type="molecule type" value="Genomic_DNA"/>
</dbReference>
<comment type="caution">
    <text evidence="1">The sequence shown here is derived from an EMBL/GenBank/DDBJ whole genome shotgun (WGS) entry which is preliminary data.</text>
</comment>